<organism evidence="3">
    <name type="scientific">Nothobranchius kuhntae</name>
    <name type="common">Beira killifish</name>
    <dbReference type="NCBI Taxonomy" id="321403"/>
    <lineage>
        <taxon>Eukaryota</taxon>
        <taxon>Metazoa</taxon>
        <taxon>Chordata</taxon>
        <taxon>Craniata</taxon>
        <taxon>Vertebrata</taxon>
        <taxon>Euteleostomi</taxon>
        <taxon>Actinopterygii</taxon>
        <taxon>Neopterygii</taxon>
        <taxon>Teleostei</taxon>
        <taxon>Neoteleostei</taxon>
        <taxon>Acanthomorphata</taxon>
        <taxon>Ovalentaria</taxon>
        <taxon>Atherinomorphae</taxon>
        <taxon>Cyprinodontiformes</taxon>
        <taxon>Nothobranchiidae</taxon>
        <taxon>Nothobranchius</taxon>
    </lineage>
</organism>
<feature type="domain" description="Cytokine receptor-like factor 2-like" evidence="2">
    <location>
        <begin position="105"/>
        <end position="166"/>
    </location>
</feature>
<dbReference type="Pfam" id="PF22012">
    <property type="entry name" value="TSLPR_D1"/>
    <property type="match status" value="1"/>
</dbReference>
<dbReference type="Gene3D" id="2.60.40.10">
    <property type="entry name" value="Immunoglobulins"/>
    <property type="match status" value="2"/>
</dbReference>
<dbReference type="AlphaFoldDB" id="A0A1A8J581"/>
<gene>
    <name evidence="3" type="primary">IL13RA1</name>
</gene>
<keyword evidence="3" id="KW-0675">Receptor</keyword>
<feature type="transmembrane region" description="Helical" evidence="1">
    <location>
        <begin position="287"/>
        <end position="311"/>
    </location>
</feature>
<evidence type="ECO:0000259" key="2">
    <source>
        <dbReference type="Pfam" id="PF22012"/>
    </source>
</evidence>
<keyword evidence="1" id="KW-0812">Transmembrane</keyword>
<keyword evidence="1" id="KW-0472">Membrane</keyword>
<dbReference type="InterPro" id="IPR013783">
    <property type="entry name" value="Ig-like_fold"/>
</dbReference>
<dbReference type="EMBL" id="HAED01018327">
    <property type="protein sequence ID" value="SBR04772.1"/>
    <property type="molecule type" value="Transcribed_RNA"/>
</dbReference>
<accession>A0A1A8J581</accession>
<reference evidence="3" key="2">
    <citation type="submission" date="2016-06" db="EMBL/GenBank/DDBJ databases">
        <title>The genome of a short-lived fish provides insights into sex chromosome evolution and the genetic control of aging.</title>
        <authorList>
            <person name="Reichwald K."/>
            <person name="Felder M."/>
            <person name="Petzold A."/>
            <person name="Koch P."/>
            <person name="Groth M."/>
            <person name="Platzer M."/>
        </authorList>
    </citation>
    <scope>NUCLEOTIDE SEQUENCE</scope>
    <source>
        <tissue evidence="3">Brain</tissue>
    </source>
</reference>
<proteinExistence type="predicted"/>
<name>A0A1A8J581_NOTKU</name>
<evidence type="ECO:0000313" key="3">
    <source>
        <dbReference type="EMBL" id="SBR04772.1"/>
    </source>
</evidence>
<protein>
    <submittedName>
        <fullName evidence="3">Interleukin 13 receptor, alpha 1</fullName>
    </submittedName>
</protein>
<sequence>MDFLLLMFASAAGKILPPQNLTLVWETDFQPWFSWDPPPRSDTSCKYKVDITGYKDMLRSNTTFGMFLVMEGGSLSFSVKTVCGNNESEPATLNVTSPDLVTALDCYSYTATLVNCTWSAAGDSSNLTFSYILAKEFGDEPPAELQECSSYMSSGGVRTGCTLQASLSHAIHIVLHSTINSTLIRNTFTKRTIYNVRPPPLVWNVTESKRTLAISWSPPDMLDLSEWDFVINYTFCDEYQSIKYKDVLSALINRVPECRYCISINAESNKGQTPARETCVEANEDSLLVYAATTIPLLFAFLTVVAFVCCWKNQDKIFPKVLAPHDLLSDICENKDESSLCKLYVPAEEEANCTITLVADTRTNRTNC</sequence>
<reference evidence="3" key="1">
    <citation type="submission" date="2016-05" db="EMBL/GenBank/DDBJ databases">
        <authorList>
            <person name="Lavstsen T."/>
            <person name="Jespersen J.S."/>
        </authorList>
    </citation>
    <scope>NUCLEOTIDE SEQUENCE</scope>
    <source>
        <tissue evidence="3">Brain</tissue>
    </source>
</reference>
<keyword evidence="1" id="KW-1133">Transmembrane helix</keyword>
<dbReference type="InterPro" id="IPR053856">
    <property type="entry name" value="TSLPR_D1"/>
</dbReference>
<evidence type="ECO:0000256" key="1">
    <source>
        <dbReference type="SAM" id="Phobius"/>
    </source>
</evidence>
<dbReference type="InterPro" id="IPR036116">
    <property type="entry name" value="FN3_sf"/>
</dbReference>
<dbReference type="SUPFAM" id="SSF49265">
    <property type="entry name" value="Fibronectin type III"/>
    <property type="match status" value="3"/>
</dbReference>